<dbReference type="InterPro" id="IPR000845">
    <property type="entry name" value="Nucleoside_phosphorylase_d"/>
</dbReference>
<dbReference type="CDD" id="cd17766">
    <property type="entry name" value="futalosine_nucleosidase_MqnB"/>
    <property type="match status" value="1"/>
</dbReference>
<dbReference type="GO" id="GO:0009116">
    <property type="term" value="P:nucleoside metabolic process"/>
    <property type="evidence" value="ECO:0007669"/>
    <property type="project" value="InterPro"/>
</dbReference>
<dbReference type="OrthoDB" id="9788270at2"/>
<dbReference type="STRING" id="1045775.SAMN05216378_4348"/>
<feature type="domain" description="Nucleoside phosphorylase" evidence="3">
    <location>
        <begin position="32"/>
        <end position="219"/>
    </location>
</feature>
<dbReference type="GO" id="GO:0005829">
    <property type="term" value="C:cytosol"/>
    <property type="evidence" value="ECO:0007669"/>
    <property type="project" value="TreeGrafter"/>
</dbReference>
<dbReference type="Proteomes" id="UP000198855">
    <property type="component" value="Unassembled WGS sequence"/>
</dbReference>
<keyword evidence="1" id="KW-0474">Menaquinone biosynthesis</keyword>
<dbReference type="NCBIfam" id="NF006087">
    <property type="entry name" value="PRK08236.1"/>
    <property type="match status" value="1"/>
</dbReference>
<dbReference type="InterPro" id="IPR019963">
    <property type="entry name" value="FL_hydrolase_MqnB"/>
</dbReference>
<dbReference type="UniPathway" id="UPA00079"/>
<dbReference type="InterPro" id="IPR035994">
    <property type="entry name" value="Nucleoside_phosphorylase_sf"/>
</dbReference>
<evidence type="ECO:0000259" key="3">
    <source>
        <dbReference type="Pfam" id="PF01048"/>
    </source>
</evidence>
<keyword evidence="5" id="KW-1185">Reference proteome</keyword>
<evidence type="ECO:0000313" key="4">
    <source>
        <dbReference type="EMBL" id="SFE85680.1"/>
    </source>
</evidence>
<dbReference type="EC" id="3.2.2.26" evidence="1 2"/>
<keyword evidence="1 4" id="KW-0378">Hydrolase</keyword>
<dbReference type="HAMAP" id="MF_00991">
    <property type="entry name" value="MqnB"/>
    <property type="match status" value="1"/>
</dbReference>
<dbReference type="SUPFAM" id="SSF53167">
    <property type="entry name" value="Purine and uridine phosphorylases"/>
    <property type="match status" value="1"/>
</dbReference>
<sequence>MSENGKILVMTAVAVERDAVLRGLNGDDRFEVMEAGVGPVEAAVSTATVLALAGSGAYRLVISAGIAGGFKERAEVGSLVVSNAIVAADLGAETPEGFHSVEKLGFGSAHIDVDTELAERLTSALQAAGLQTALGPVLTLSTVTGSAETASGLAERVPGAAAEAMEGFGVAAAARRAGLPVLELRAISNPVGPRDRSEWRIKDALQSLEAASSVLREVIE</sequence>
<comment type="similarity">
    <text evidence="1">Belongs to the PNP/UDP phosphorylase family. Futalosine hydrolase subfamily.</text>
</comment>
<organism evidence="4 5">
    <name type="scientific">Paenibacillus catalpae</name>
    <dbReference type="NCBI Taxonomy" id="1045775"/>
    <lineage>
        <taxon>Bacteria</taxon>
        <taxon>Bacillati</taxon>
        <taxon>Bacillota</taxon>
        <taxon>Bacilli</taxon>
        <taxon>Bacillales</taxon>
        <taxon>Paenibacillaceae</taxon>
        <taxon>Paenibacillus</taxon>
    </lineage>
</organism>
<accession>A0A1I2E0A5</accession>
<comment type="function">
    <text evidence="1">Catalyzes the hydrolysis of futalosine (FL) to dehypoxanthine futalosine (DHFL) and hypoxanthine, a step in the biosynthesis of menaquinone (MK, vitamin K2).</text>
</comment>
<dbReference type="AlphaFoldDB" id="A0A1I2E0A5"/>
<evidence type="ECO:0000256" key="1">
    <source>
        <dbReference type="HAMAP-Rule" id="MF_00991"/>
    </source>
</evidence>
<dbReference type="EMBL" id="FOMT01000004">
    <property type="protein sequence ID" value="SFE85680.1"/>
    <property type="molecule type" value="Genomic_DNA"/>
</dbReference>
<name>A0A1I2E0A5_9BACL</name>
<dbReference type="GO" id="GO:0009234">
    <property type="term" value="P:menaquinone biosynthetic process"/>
    <property type="evidence" value="ECO:0007669"/>
    <property type="project" value="UniProtKB-UniRule"/>
</dbReference>
<dbReference type="GO" id="GO:0019284">
    <property type="term" value="P:L-methionine salvage from S-adenosylmethionine"/>
    <property type="evidence" value="ECO:0007669"/>
    <property type="project" value="TreeGrafter"/>
</dbReference>
<dbReference type="Gene3D" id="3.40.50.1580">
    <property type="entry name" value="Nucleoside phosphorylase domain"/>
    <property type="match status" value="1"/>
</dbReference>
<gene>
    <name evidence="1" type="primary">mqnB</name>
    <name evidence="4" type="ORF">SAMN05216378_4348</name>
</gene>
<dbReference type="GO" id="GO:0008930">
    <property type="term" value="F:methylthioadenosine nucleosidase activity"/>
    <property type="evidence" value="ECO:0007669"/>
    <property type="project" value="TreeGrafter"/>
</dbReference>
<dbReference type="RefSeq" id="WP_091188507.1">
    <property type="nucleotide sequence ID" value="NZ_FOMT01000004.1"/>
</dbReference>
<evidence type="ECO:0000313" key="5">
    <source>
        <dbReference type="Proteomes" id="UP000198855"/>
    </source>
</evidence>
<protein>
    <recommendedName>
        <fullName evidence="1 2">Futalosine hydrolase</fullName>
        <shortName evidence="1">FL hydrolase</shortName>
        <ecNumber evidence="1 2">3.2.2.26</ecNumber>
    </recommendedName>
    <alternativeName>
        <fullName evidence="1">Futalosine nucleosidase</fullName>
    </alternativeName>
    <alternativeName>
        <fullName evidence="1">Menaquinone biosynthetic enzyme MqnB</fullName>
    </alternativeName>
</protein>
<dbReference type="Pfam" id="PF01048">
    <property type="entry name" value="PNP_UDP_1"/>
    <property type="match status" value="1"/>
</dbReference>
<proteinExistence type="inferred from homology"/>
<dbReference type="NCBIfam" id="TIGR03664">
    <property type="entry name" value="fut_nucase"/>
    <property type="match status" value="1"/>
</dbReference>
<dbReference type="GO" id="GO:0008782">
    <property type="term" value="F:adenosylhomocysteine nucleosidase activity"/>
    <property type="evidence" value="ECO:0007669"/>
    <property type="project" value="TreeGrafter"/>
</dbReference>
<dbReference type="PANTHER" id="PTHR46832">
    <property type="entry name" value="5'-METHYLTHIOADENOSINE/S-ADENOSYLHOMOCYSTEINE NUCLEOSIDASE"/>
    <property type="match status" value="1"/>
</dbReference>
<reference evidence="5" key="1">
    <citation type="submission" date="2016-10" db="EMBL/GenBank/DDBJ databases">
        <authorList>
            <person name="Varghese N."/>
            <person name="Submissions S."/>
        </authorList>
    </citation>
    <scope>NUCLEOTIDE SEQUENCE [LARGE SCALE GENOMIC DNA]</scope>
    <source>
        <strain evidence="5">CGMCC 1.10784</strain>
    </source>
</reference>
<dbReference type="PANTHER" id="PTHR46832:SF2">
    <property type="entry name" value="FUTALOSINE HYDROLASE"/>
    <property type="match status" value="1"/>
</dbReference>
<comment type="catalytic activity">
    <reaction evidence="1">
        <text>futalosine + H2O = dehypoxanthine futalosine + hypoxanthine</text>
        <dbReference type="Rhea" id="RHEA:25904"/>
        <dbReference type="ChEBI" id="CHEBI:15377"/>
        <dbReference type="ChEBI" id="CHEBI:17368"/>
        <dbReference type="ChEBI" id="CHEBI:58863"/>
        <dbReference type="ChEBI" id="CHEBI:58864"/>
        <dbReference type="EC" id="3.2.2.26"/>
    </reaction>
</comment>
<evidence type="ECO:0000256" key="2">
    <source>
        <dbReference type="NCBIfam" id="TIGR03664"/>
    </source>
</evidence>
<comment type="pathway">
    <text evidence="1">Quinol/quinone metabolism; menaquinone biosynthesis.</text>
</comment>